<dbReference type="RefSeq" id="WP_250828932.1">
    <property type="nucleotide sequence ID" value="NZ_JAMOIL010000048.1"/>
</dbReference>
<dbReference type="SUPFAM" id="SSF47413">
    <property type="entry name" value="lambda repressor-like DNA-binding domains"/>
    <property type="match status" value="1"/>
</dbReference>
<protein>
    <submittedName>
        <fullName evidence="5">LacI family transcriptional regulator</fullName>
    </submittedName>
</protein>
<name>A0A9X2DBA5_9ACTN</name>
<keyword evidence="6" id="KW-1185">Reference proteome</keyword>
<keyword evidence="3" id="KW-0804">Transcription</keyword>
<dbReference type="PROSITE" id="PS50932">
    <property type="entry name" value="HTH_LACI_2"/>
    <property type="match status" value="1"/>
</dbReference>
<dbReference type="Gene3D" id="1.10.260.40">
    <property type="entry name" value="lambda repressor-like DNA-binding domains"/>
    <property type="match status" value="1"/>
</dbReference>
<dbReference type="CDD" id="cd06267">
    <property type="entry name" value="PBP1_LacI_sugar_binding-like"/>
    <property type="match status" value="1"/>
</dbReference>
<evidence type="ECO:0000256" key="3">
    <source>
        <dbReference type="ARBA" id="ARBA00023163"/>
    </source>
</evidence>
<dbReference type="PROSITE" id="PS00356">
    <property type="entry name" value="HTH_LACI_1"/>
    <property type="match status" value="1"/>
</dbReference>
<dbReference type="SUPFAM" id="SSF53822">
    <property type="entry name" value="Periplasmic binding protein-like I"/>
    <property type="match status" value="1"/>
</dbReference>
<dbReference type="PANTHER" id="PTHR30146:SF153">
    <property type="entry name" value="LACTOSE OPERON REPRESSOR"/>
    <property type="match status" value="1"/>
</dbReference>
<dbReference type="Proteomes" id="UP001139485">
    <property type="component" value="Unassembled WGS sequence"/>
</dbReference>
<dbReference type="PANTHER" id="PTHR30146">
    <property type="entry name" value="LACI-RELATED TRANSCRIPTIONAL REPRESSOR"/>
    <property type="match status" value="1"/>
</dbReference>
<dbReference type="Pfam" id="PF13377">
    <property type="entry name" value="Peripla_BP_3"/>
    <property type="match status" value="1"/>
</dbReference>
<dbReference type="InterPro" id="IPR028082">
    <property type="entry name" value="Peripla_BP_I"/>
</dbReference>
<evidence type="ECO:0000259" key="4">
    <source>
        <dbReference type="PROSITE" id="PS50932"/>
    </source>
</evidence>
<dbReference type="CDD" id="cd01392">
    <property type="entry name" value="HTH_LacI"/>
    <property type="match status" value="1"/>
</dbReference>
<dbReference type="AlphaFoldDB" id="A0A9X2DBA5"/>
<dbReference type="InterPro" id="IPR000843">
    <property type="entry name" value="HTH_LacI"/>
</dbReference>
<dbReference type="Pfam" id="PF00356">
    <property type="entry name" value="LacI"/>
    <property type="match status" value="1"/>
</dbReference>
<comment type="caution">
    <text evidence="5">The sequence shown here is derived from an EMBL/GenBank/DDBJ whole genome shotgun (WGS) entry which is preliminary data.</text>
</comment>
<evidence type="ECO:0000313" key="6">
    <source>
        <dbReference type="Proteomes" id="UP001139485"/>
    </source>
</evidence>
<organism evidence="5 6">
    <name type="scientific">Nocardioides bruguierae</name>
    <dbReference type="NCBI Taxonomy" id="2945102"/>
    <lineage>
        <taxon>Bacteria</taxon>
        <taxon>Bacillati</taxon>
        <taxon>Actinomycetota</taxon>
        <taxon>Actinomycetes</taxon>
        <taxon>Propionibacteriales</taxon>
        <taxon>Nocardioidaceae</taxon>
        <taxon>Nocardioides</taxon>
    </lineage>
</organism>
<dbReference type="GO" id="GO:0003700">
    <property type="term" value="F:DNA-binding transcription factor activity"/>
    <property type="evidence" value="ECO:0007669"/>
    <property type="project" value="TreeGrafter"/>
</dbReference>
<dbReference type="GO" id="GO:0000976">
    <property type="term" value="F:transcription cis-regulatory region binding"/>
    <property type="evidence" value="ECO:0007669"/>
    <property type="project" value="TreeGrafter"/>
</dbReference>
<evidence type="ECO:0000256" key="1">
    <source>
        <dbReference type="ARBA" id="ARBA00023015"/>
    </source>
</evidence>
<dbReference type="InterPro" id="IPR046335">
    <property type="entry name" value="LacI/GalR-like_sensor"/>
</dbReference>
<proteinExistence type="predicted"/>
<dbReference type="EMBL" id="JAMOIL010000048">
    <property type="protein sequence ID" value="MCM0622767.1"/>
    <property type="molecule type" value="Genomic_DNA"/>
</dbReference>
<evidence type="ECO:0000256" key="2">
    <source>
        <dbReference type="ARBA" id="ARBA00023125"/>
    </source>
</evidence>
<dbReference type="SMART" id="SM00354">
    <property type="entry name" value="HTH_LACI"/>
    <property type="match status" value="1"/>
</dbReference>
<dbReference type="Gene3D" id="3.40.50.2300">
    <property type="match status" value="2"/>
</dbReference>
<accession>A0A9X2DBA5</accession>
<dbReference type="InterPro" id="IPR010982">
    <property type="entry name" value="Lambda_DNA-bd_dom_sf"/>
</dbReference>
<keyword evidence="2" id="KW-0238">DNA-binding</keyword>
<reference evidence="5" key="1">
    <citation type="submission" date="2022-05" db="EMBL/GenBank/DDBJ databases">
        <authorList>
            <person name="Tuo L."/>
        </authorList>
    </citation>
    <scope>NUCLEOTIDE SEQUENCE</scope>
    <source>
        <strain evidence="5">BSK12Z-4</strain>
    </source>
</reference>
<keyword evidence="1" id="KW-0805">Transcription regulation</keyword>
<dbReference type="PRINTS" id="PR00036">
    <property type="entry name" value="HTHLACI"/>
</dbReference>
<evidence type="ECO:0000313" key="5">
    <source>
        <dbReference type="EMBL" id="MCM0622767.1"/>
    </source>
</evidence>
<feature type="domain" description="HTH lacI-type" evidence="4">
    <location>
        <begin position="5"/>
        <end position="60"/>
    </location>
</feature>
<gene>
    <name evidence="5" type="ORF">M8330_20975</name>
</gene>
<sequence length="353" mass="37426">MAQPVTLADVARHAGVSLATASRVVNGSTRVVGESLREKVLASATALRYEANPAAQAIVRGHLDVVGLVVPDIEDPYFSAIAASLMARAEENGLMVALTSTGRQADREVEYVAALRRHRARALVVVGSRTTDTEHQARLQTELQELVDRGGRVALVSQRRLPFDTVAIENRAGARSLAEALVGLGYRRFAALAGPDSLLTSTDRITGFRSGLAGAATLPQENVGVEEFTRDGGYRAMTTLLGRRRSGALPGEGPLCVFAVNDVMAVGAMSAVRDAGLEPGRDVALAGFDDIATLRDVSPRLTTVRVDLARLGREALDLTLGPLPDKPRTRRVKCEVVLGGSTPAVGQSPLRPR</sequence>